<protein>
    <submittedName>
        <fullName evidence="2">Sugar phosphate isomerase/epimerase</fullName>
    </submittedName>
</protein>
<feature type="domain" description="Xylose isomerase-like TIM barrel" evidence="1">
    <location>
        <begin position="71"/>
        <end position="254"/>
    </location>
</feature>
<name>A0A371RKR6_9PROT</name>
<dbReference type="Gene3D" id="3.20.20.150">
    <property type="entry name" value="Divalent-metal-dependent TIM barrel enzymes"/>
    <property type="match status" value="1"/>
</dbReference>
<dbReference type="InterPro" id="IPR050312">
    <property type="entry name" value="IolE/XylAMocC-like"/>
</dbReference>
<evidence type="ECO:0000313" key="2">
    <source>
        <dbReference type="EMBL" id="RFB06031.1"/>
    </source>
</evidence>
<evidence type="ECO:0000259" key="1">
    <source>
        <dbReference type="Pfam" id="PF01261"/>
    </source>
</evidence>
<evidence type="ECO:0000313" key="3">
    <source>
        <dbReference type="Proteomes" id="UP000264589"/>
    </source>
</evidence>
<dbReference type="OrthoDB" id="9798407at2"/>
<proteinExistence type="predicted"/>
<dbReference type="Pfam" id="PF01261">
    <property type="entry name" value="AP_endonuc_2"/>
    <property type="match status" value="1"/>
</dbReference>
<dbReference type="EMBL" id="QUQO01000001">
    <property type="protein sequence ID" value="RFB06031.1"/>
    <property type="molecule type" value="Genomic_DNA"/>
</dbReference>
<dbReference type="InterPro" id="IPR036237">
    <property type="entry name" value="Xyl_isomerase-like_sf"/>
</dbReference>
<dbReference type="RefSeq" id="WP_116392664.1">
    <property type="nucleotide sequence ID" value="NZ_QUQO01000001.1"/>
</dbReference>
<dbReference type="PANTHER" id="PTHR12110:SF41">
    <property type="entry name" value="INOSOSE DEHYDRATASE"/>
    <property type="match status" value="1"/>
</dbReference>
<organism evidence="2 3">
    <name type="scientific">Parvularcula marina</name>
    <dbReference type="NCBI Taxonomy" id="2292771"/>
    <lineage>
        <taxon>Bacteria</taxon>
        <taxon>Pseudomonadati</taxon>
        <taxon>Pseudomonadota</taxon>
        <taxon>Alphaproteobacteria</taxon>
        <taxon>Parvularculales</taxon>
        <taxon>Parvularculaceae</taxon>
        <taxon>Parvularcula</taxon>
    </lineage>
</organism>
<sequence length="300" mass="33261">MMRDKMEREIDMNRRRLLGTGVAALSMMALPGCAEFQALDRVGLARKRPGIQLYTVRAAMEQDVPGTLKAIAGMGYGEVEFAGYFDAGPAECRRIVADLGMTAPSGHVQARDVRDAPQKVVDVAAEAGHDYVTIGWLHPDDRQTISQYQEWATACNRIGELCKKAGMRFAYHNHDFEFVPIGGNVPYDVLMLETDPELVDFELDFYWVQRAGKSIESVLAFAPERFPMAHIKDMDTAGNMTDVGTGTIDFASILGNKEISRIKHLFAERDDAPDPFKSAAISHAGLQDIIDRAYPRNLFG</sequence>
<dbReference type="GO" id="GO:0016853">
    <property type="term" value="F:isomerase activity"/>
    <property type="evidence" value="ECO:0007669"/>
    <property type="project" value="UniProtKB-KW"/>
</dbReference>
<dbReference type="PANTHER" id="PTHR12110">
    <property type="entry name" value="HYDROXYPYRUVATE ISOMERASE"/>
    <property type="match status" value="1"/>
</dbReference>
<dbReference type="SUPFAM" id="SSF51658">
    <property type="entry name" value="Xylose isomerase-like"/>
    <property type="match status" value="1"/>
</dbReference>
<reference evidence="2 3" key="1">
    <citation type="submission" date="2018-08" db="EMBL/GenBank/DDBJ databases">
        <title>Parvularcula sp. SM1705, isolated from surface water of the South Sea China.</title>
        <authorList>
            <person name="Sun L."/>
        </authorList>
    </citation>
    <scope>NUCLEOTIDE SEQUENCE [LARGE SCALE GENOMIC DNA]</scope>
    <source>
        <strain evidence="2 3">SM1705</strain>
    </source>
</reference>
<comment type="caution">
    <text evidence="2">The sequence shown here is derived from an EMBL/GenBank/DDBJ whole genome shotgun (WGS) entry which is preliminary data.</text>
</comment>
<dbReference type="InParanoid" id="A0A371RKR6"/>
<dbReference type="InterPro" id="IPR013022">
    <property type="entry name" value="Xyl_isomerase-like_TIM-brl"/>
</dbReference>
<dbReference type="Proteomes" id="UP000264589">
    <property type="component" value="Unassembled WGS sequence"/>
</dbReference>
<accession>A0A371RKR6</accession>
<gene>
    <name evidence="2" type="ORF">DX908_12630</name>
</gene>
<keyword evidence="2" id="KW-0413">Isomerase</keyword>
<dbReference type="AlphaFoldDB" id="A0A371RKR6"/>
<keyword evidence="3" id="KW-1185">Reference proteome</keyword>